<feature type="region of interest" description="Disordered" evidence="1">
    <location>
        <begin position="1"/>
        <end position="86"/>
    </location>
</feature>
<feature type="compositionally biased region" description="Polar residues" evidence="1">
    <location>
        <begin position="320"/>
        <end position="340"/>
    </location>
</feature>
<feature type="region of interest" description="Disordered" evidence="1">
    <location>
        <begin position="146"/>
        <end position="217"/>
    </location>
</feature>
<evidence type="ECO:0000313" key="2">
    <source>
        <dbReference type="EMBL" id="KAJ3051975.1"/>
    </source>
</evidence>
<feature type="compositionally biased region" description="Polar residues" evidence="1">
    <location>
        <begin position="56"/>
        <end position="69"/>
    </location>
</feature>
<feature type="region of interest" description="Disordered" evidence="1">
    <location>
        <begin position="264"/>
        <end position="384"/>
    </location>
</feature>
<protein>
    <submittedName>
        <fullName evidence="2">Uncharacterized protein</fullName>
    </submittedName>
</protein>
<feature type="compositionally biased region" description="Low complexity" evidence="1">
    <location>
        <begin position="266"/>
        <end position="281"/>
    </location>
</feature>
<evidence type="ECO:0000313" key="3">
    <source>
        <dbReference type="Proteomes" id="UP001212841"/>
    </source>
</evidence>
<comment type="caution">
    <text evidence="2">The sequence shown here is derived from an EMBL/GenBank/DDBJ whole genome shotgun (WGS) entry which is preliminary data.</text>
</comment>
<name>A0AAD5SE16_9FUNG</name>
<gene>
    <name evidence="2" type="ORF">HK097_007016</name>
</gene>
<dbReference type="EMBL" id="JADGJD010000339">
    <property type="protein sequence ID" value="KAJ3051975.1"/>
    <property type="molecule type" value="Genomic_DNA"/>
</dbReference>
<keyword evidence="3" id="KW-1185">Reference proteome</keyword>
<proteinExistence type="predicted"/>
<evidence type="ECO:0000256" key="1">
    <source>
        <dbReference type="SAM" id="MobiDB-lite"/>
    </source>
</evidence>
<dbReference type="AlphaFoldDB" id="A0AAD5SE16"/>
<feature type="compositionally biased region" description="Low complexity" evidence="1">
    <location>
        <begin position="11"/>
        <end position="28"/>
    </location>
</feature>
<dbReference type="Proteomes" id="UP001212841">
    <property type="component" value="Unassembled WGS sequence"/>
</dbReference>
<sequence>MVVADSEPVMSDYLRYSRPSDYRSSYRYTPPARSVTMGRLSDSGNVETIYTEHSDANGNDGNSESSNTAAPERPSMTIPPPRRHRTNAYPYVHLRPRSAGNPALPSDQAPRAIDVNALLGDETVPSTAGRPSVRIESQVRTWLDEAREASLEDNPSSTTARTEARPRFPRPILHWRPSDPQPPPPAQQPRQQEATPNASPPLPSNDQPLPVYFSSADESPWDRAERALLRVRRAQARLAASETENRRIPPSGQRLLDRWRAYRAESTSTSASADPTTTTTSRRLDSLRTTRPRYTRNALFSPGYDSPVSDPDNEAEDEFINTSPCPDGSSWGSLLATANQLRRRRRSSTSASAWMDSAMGEMRGQLEEKSGKRRRVREVDEPGR</sequence>
<reference evidence="2" key="1">
    <citation type="submission" date="2020-05" db="EMBL/GenBank/DDBJ databases">
        <title>Phylogenomic resolution of chytrid fungi.</title>
        <authorList>
            <person name="Stajich J.E."/>
            <person name="Amses K."/>
            <person name="Simmons R."/>
            <person name="Seto K."/>
            <person name="Myers J."/>
            <person name="Bonds A."/>
            <person name="Quandt C.A."/>
            <person name="Barry K."/>
            <person name="Liu P."/>
            <person name="Grigoriev I."/>
            <person name="Longcore J.E."/>
            <person name="James T.Y."/>
        </authorList>
    </citation>
    <scope>NUCLEOTIDE SEQUENCE</scope>
    <source>
        <strain evidence="2">JEL0318</strain>
    </source>
</reference>
<accession>A0AAD5SE16</accession>
<organism evidence="2 3">
    <name type="scientific">Rhizophlyctis rosea</name>
    <dbReference type="NCBI Taxonomy" id="64517"/>
    <lineage>
        <taxon>Eukaryota</taxon>
        <taxon>Fungi</taxon>
        <taxon>Fungi incertae sedis</taxon>
        <taxon>Chytridiomycota</taxon>
        <taxon>Chytridiomycota incertae sedis</taxon>
        <taxon>Chytridiomycetes</taxon>
        <taxon>Rhizophlyctidales</taxon>
        <taxon>Rhizophlyctidaceae</taxon>
        <taxon>Rhizophlyctis</taxon>
    </lineage>
</organism>